<dbReference type="EMBL" id="NQVE01000122">
    <property type="protein sequence ID" value="RAL46763.1"/>
    <property type="molecule type" value="Genomic_DNA"/>
</dbReference>
<evidence type="ECO:0000259" key="12">
    <source>
        <dbReference type="PROSITE" id="PS50939"/>
    </source>
</evidence>
<comment type="cofactor">
    <cofactor evidence="1">
        <name>heme b</name>
        <dbReference type="ChEBI" id="CHEBI:60344"/>
    </cofactor>
</comment>
<name>A0A328DS12_9ASTE</name>
<protein>
    <recommendedName>
        <fullName evidence="12">Cytochrome b561 domain-containing protein</fullName>
    </recommendedName>
</protein>
<evidence type="ECO:0000313" key="13">
    <source>
        <dbReference type="EMBL" id="RAL46763.1"/>
    </source>
</evidence>
<dbReference type="Proteomes" id="UP000249390">
    <property type="component" value="Unassembled WGS sequence"/>
</dbReference>
<organism evidence="13 14">
    <name type="scientific">Cuscuta australis</name>
    <dbReference type="NCBI Taxonomy" id="267555"/>
    <lineage>
        <taxon>Eukaryota</taxon>
        <taxon>Viridiplantae</taxon>
        <taxon>Streptophyta</taxon>
        <taxon>Embryophyta</taxon>
        <taxon>Tracheophyta</taxon>
        <taxon>Spermatophyta</taxon>
        <taxon>Magnoliopsida</taxon>
        <taxon>eudicotyledons</taxon>
        <taxon>Gunneridae</taxon>
        <taxon>Pentapetalae</taxon>
        <taxon>asterids</taxon>
        <taxon>lamiids</taxon>
        <taxon>Solanales</taxon>
        <taxon>Convolvulaceae</taxon>
        <taxon>Cuscuteae</taxon>
        <taxon>Cuscuta</taxon>
        <taxon>Cuscuta subgen. Grammica</taxon>
        <taxon>Cuscuta sect. Cleistogrammica</taxon>
    </lineage>
</organism>
<evidence type="ECO:0000256" key="7">
    <source>
        <dbReference type="ARBA" id="ARBA00022982"/>
    </source>
</evidence>
<evidence type="ECO:0000256" key="6">
    <source>
        <dbReference type="ARBA" id="ARBA00022723"/>
    </source>
</evidence>
<reference evidence="13 14" key="1">
    <citation type="submission" date="2018-06" db="EMBL/GenBank/DDBJ databases">
        <title>The Genome of Cuscuta australis (Dodder) Provides Insight into the Evolution of Plant Parasitism.</title>
        <authorList>
            <person name="Liu H."/>
        </authorList>
    </citation>
    <scope>NUCLEOTIDE SEQUENCE [LARGE SCALE GENOMIC DNA]</scope>
    <source>
        <strain evidence="14">cv. Yunnan</strain>
        <tissue evidence="13">Vines</tissue>
    </source>
</reference>
<keyword evidence="3" id="KW-0813">Transport</keyword>
<evidence type="ECO:0000256" key="1">
    <source>
        <dbReference type="ARBA" id="ARBA00001970"/>
    </source>
</evidence>
<dbReference type="GO" id="GO:0016491">
    <property type="term" value="F:oxidoreductase activity"/>
    <property type="evidence" value="ECO:0007669"/>
    <property type="project" value="InterPro"/>
</dbReference>
<evidence type="ECO:0000256" key="10">
    <source>
        <dbReference type="ARBA" id="ARBA00023136"/>
    </source>
</evidence>
<dbReference type="Pfam" id="PF03188">
    <property type="entry name" value="Cytochrom_B561"/>
    <property type="match status" value="1"/>
</dbReference>
<keyword evidence="10 11" id="KW-0472">Membrane</keyword>
<keyword evidence="7" id="KW-0249">Electron transport</keyword>
<keyword evidence="6" id="KW-0479">Metal-binding</keyword>
<evidence type="ECO:0000256" key="8">
    <source>
        <dbReference type="ARBA" id="ARBA00022989"/>
    </source>
</evidence>
<keyword evidence="4" id="KW-0349">Heme</keyword>
<dbReference type="GO" id="GO:0016020">
    <property type="term" value="C:membrane"/>
    <property type="evidence" value="ECO:0007669"/>
    <property type="project" value="UniProtKB-SubCell"/>
</dbReference>
<comment type="subcellular location">
    <subcellularLocation>
        <location evidence="2">Membrane</location>
        <topology evidence="2">Multi-pass membrane protein</topology>
    </subcellularLocation>
</comment>
<accession>A0A328DS12</accession>
<feature type="transmembrane region" description="Helical" evidence="11">
    <location>
        <begin position="81"/>
        <end position="102"/>
    </location>
</feature>
<gene>
    <name evidence="13" type="ORF">DM860_005042</name>
</gene>
<dbReference type="Gene3D" id="1.20.120.1770">
    <property type="match status" value="1"/>
</dbReference>
<evidence type="ECO:0000313" key="14">
    <source>
        <dbReference type="Proteomes" id="UP000249390"/>
    </source>
</evidence>
<keyword evidence="14" id="KW-1185">Reference proteome</keyword>
<feature type="transmembrane region" description="Helical" evidence="11">
    <location>
        <begin position="12"/>
        <end position="30"/>
    </location>
</feature>
<dbReference type="PANTHER" id="PTHR10106">
    <property type="entry name" value="CYTOCHROME B561-RELATED"/>
    <property type="match status" value="1"/>
</dbReference>
<dbReference type="SMART" id="SM00665">
    <property type="entry name" value="B561"/>
    <property type="match status" value="1"/>
</dbReference>
<feature type="transmembrane region" description="Helical" evidence="11">
    <location>
        <begin position="114"/>
        <end position="139"/>
    </location>
</feature>
<dbReference type="PANTHER" id="PTHR10106:SF0">
    <property type="entry name" value="LD36721P"/>
    <property type="match status" value="1"/>
</dbReference>
<dbReference type="InterPro" id="IPR006593">
    <property type="entry name" value="Cyt_b561/ferric_Rdtase_TM"/>
</dbReference>
<feature type="domain" description="Cytochrome b561" evidence="12">
    <location>
        <begin position="13"/>
        <end position="176"/>
    </location>
</feature>
<keyword evidence="9" id="KW-0408">Iron</keyword>
<evidence type="ECO:0000256" key="4">
    <source>
        <dbReference type="ARBA" id="ARBA00022617"/>
    </source>
</evidence>
<dbReference type="PROSITE" id="PS50939">
    <property type="entry name" value="CYTOCHROME_B561"/>
    <property type="match status" value="1"/>
</dbReference>
<evidence type="ECO:0000256" key="9">
    <source>
        <dbReference type="ARBA" id="ARBA00023004"/>
    </source>
</evidence>
<keyword evidence="5 11" id="KW-0812">Transmembrane</keyword>
<sequence length="176" mass="19790">MAVPAVKFPIFYLVRILGIAVTALVLTWTIRYRGGLSLISDNKDLIFNVHPVLMVISLVVLNGEAMLAYKTMPGTKNFKKSVHLVVQSFAFFLGVIGVWAALKFHIDKGIDNFYSLHSWLGLTCLFLFGIQVLLSIFFYNPLLFPFLRLAWSLNINNVRVCLVKVICRITDYGCGA</sequence>
<dbReference type="AlphaFoldDB" id="A0A328DS12"/>
<evidence type="ECO:0000256" key="2">
    <source>
        <dbReference type="ARBA" id="ARBA00004141"/>
    </source>
</evidence>
<evidence type="ECO:0000256" key="3">
    <source>
        <dbReference type="ARBA" id="ARBA00022448"/>
    </source>
</evidence>
<keyword evidence="8 11" id="KW-1133">Transmembrane helix</keyword>
<feature type="transmembrane region" description="Helical" evidence="11">
    <location>
        <begin position="50"/>
        <end position="69"/>
    </location>
</feature>
<evidence type="ECO:0000256" key="5">
    <source>
        <dbReference type="ARBA" id="ARBA00022692"/>
    </source>
</evidence>
<dbReference type="GO" id="GO:0046872">
    <property type="term" value="F:metal ion binding"/>
    <property type="evidence" value="ECO:0007669"/>
    <property type="project" value="UniProtKB-KW"/>
</dbReference>
<proteinExistence type="predicted"/>
<evidence type="ECO:0000256" key="11">
    <source>
        <dbReference type="SAM" id="Phobius"/>
    </source>
</evidence>
<comment type="caution">
    <text evidence="13">The sequence shown here is derived from an EMBL/GenBank/DDBJ whole genome shotgun (WGS) entry which is preliminary data.</text>
</comment>
<dbReference type="InterPro" id="IPR043205">
    <property type="entry name" value="CYB561/CYBRD1-like"/>
</dbReference>